<reference evidence="2 3" key="1">
    <citation type="submission" date="2024-02" db="EMBL/GenBank/DDBJ databases">
        <title>Haloferula sargassicola NBRC 104335.</title>
        <authorList>
            <person name="Ichikawa N."/>
            <person name="Katano-Makiyama Y."/>
            <person name="Hidaka K."/>
        </authorList>
    </citation>
    <scope>NUCLEOTIDE SEQUENCE [LARGE SCALE GENOMIC DNA]</scope>
    <source>
        <strain evidence="2 3">NBRC 104335</strain>
    </source>
</reference>
<proteinExistence type="predicted"/>
<name>A0ABP9USB9_9BACT</name>
<dbReference type="InterPro" id="IPR035093">
    <property type="entry name" value="RelE/ParE_toxin_dom_sf"/>
</dbReference>
<dbReference type="Proteomes" id="UP001476282">
    <property type="component" value="Unassembled WGS sequence"/>
</dbReference>
<comment type="caution">
    <text evidence="2">The sequence shown here is derived from an EMBL/GenBank/DDBJ whole genome shotgun (WGS) entry which is preliminary data.</text>
</comment>
<accession>A0ABP9USB9</accession>
<evidence type="ECO:0000313" key="3">
    <source>
        <dbReference type="Proteomes" id="UP001476282"/>
    </source>
</evidence>
<evidence type="ECO:0000256" key="1">
    <source>
        <dbReference type="ARBA" id="ARBA00022649"/>
    </source>
</evidence>
<evidence type="ECO:0000313" key="2">
    <source>
        <dbReference type="EMBL" id="GAA5484438.1"/>
    </source>
</evidence>
<keyword evidence="1" id="KW-1277">Toxin-antitoxin system</keyword>
<dbReference type="Pfam" id="PF05016">
    <property type="entry name" value="ParE_toxin"/>
    <property type="match status" value="1"/>
</dbReference>
<dbReference type="EMBL" id="BAABRI010000025">
    <property type="protein sequence ID" value="GAA5484438.1"/>
    <property type="molecule type" value="Genomic_DNA"/>
</dbReference>
<sequence length="97" mass="11563">MTYRFLSPALLELTEAAQFYHQEVEGLGAEFLEEVDAAISRILQFPEAWSPLKDDFRRCSLRRFPYVIIYTIRDEGEILIISLFHQSREPRSWRRNL</sequence>
<organism evidence="2 3">
    <name type="scientific">Haloferula sargassicola</name>
    <dbReference type="NCBI Taxonomy" id="490096"/>
    <lineage>
        <taxon>Bacteria</taxon>
        <taxon>Pseudomonadati</taxon>
        <taxon>Verrucomicrobiota</taxon>
        <taxon>Verrucomicrobiia</taxon>
        <taxon>Verrucomicrobiales</taxon>
        <taxon>Verrucomicrobiaceae</taxon>
        <taxon>Haloferula</taxon>
    </lineage>
</organism>
<dbReference type="RefSeq" id="WP_353568536.1">
    <property type="nucleotide sequence ID" value="NZ_BAABRI010000025.1"/>
</dbReference>
<dbReference type="Gene3D" id="3.30.2310.20">
    <property type="entry name" value="RelE-like"/>
    <property type="match status" value="1"/>
</dbReference>
<keyword evidence="3" id="KW-1185">Reference proteome</keyword>
<dbReference type="InterPro" id="IPR007712">
    <property type="entry name" value="RelE/ParE_toxin"/>
</dbReference>
<evidence type="ECO:0008006" key="4">
    <source>
        <dbReference type="Google" id="ProtNLM"/>
    </source>
</evidence>
<gene>
    <name evidence="2" type="ORF">Hsar01_03682</name>
</gene>
<protein>
    <recommendedName>
        <fullName evidence="4">Type II toxin-antitoxin system RelE/ParE family toxin</fullName>
    </recommendedName>
</protein>